<keyword evidence="1" id="KW-0472">Membrane</keyword>
<keyword evidence="1" id="KW-0812">Transmembrane</keyword>
<dbReference type="AlphaFoldDB" id="A0A3N2BFI1"/>
<dbReference type="RefSeq" id="WP_148058946.1">
    <property type="nucleotide sequence ID" value="NZ_RKHK01000001.1"/>
</dbReference>
<keyword evidence="4" id="KW-1185">Reference proteome</keyword>
<comment type="caution">
    <text evidence="3">The sequence shown here is derived from an EMBL/GenBank/DDBJ whole genome shotgun (WGS) entry which is preliminary data.</text>
</comment>
<sequence length="327" mass="34006">MKLILSLAVTVAVVTLWAFAFAADTGRTPWANERLGVTEAHALVYTTPQSDDERDPEFAAQLIRMTEEAGLSVAHTASWASGIVTVYDRHGSFGSDHEFRSLSELDVQGFMVTECVPGIELAVRGALGTRADELGTFSSDLQFFGHPLAAVTSPALTPPASGIFATTGVTDSELDALANLLERNGLQVLRIDTYGGLAGGVLPTNIGTIILGLSASLTQAIPALGSWFYANKIRASVAPALLAGAPIRALFGRFLNRMYPPLLTGLAVGAGSVVALGALGRSVAGFGMSAPTALDGLAGLTAGTLSSLAMTIVAAIFTLRTWYAIPR</sequence>
<protein>
    <submittedName>
        <fullName evidence="3">Uncharacterized protein</fullName>
    </submittedName>
</protein>
<evidence type="ECO:0000256" key="1">
    <source>
        <dbReference type="SAM" id="Phobius"/>
    </source>
</evidence>
<feature type="transmembrane region" description="Helical" evidence="1">
    <location>
        <begin position="263"/>
        <end position="284"/>
    </location>
</feature>
<keyword evidence="1" id="KW-1133">Transmembrane helix</keyword>
<gene>
    <name evidence="3" type="ORF">EDD31_2403</name>
</gene>
<proteinExistence type="predicted"/>
<dbReference type="Proteomes" id="UP000280668">
    <property type="component" value="Unassembled WGS sequence"/>
</dbReference>
<accession>A0A3N2BFI1</accession>
<organism evidence="3 4">
    <name type="scientific">Bogoriella caseilytica</name>
    <dbReference type="NCBI Taxonomy" id="56055"/>
    <lineage>
        <taxon>Bacteria</taxon>
        <taxon>Bacillati</taxon>
        <taxon>Actinomycetota</taxon>
        <taxon>Actinomycetes</taxon>
        <taxon>Micrococcales</taxon>
        <taxon>Bogoriellaceae</taxon>
        <taxon>Bogoriella</taxon>
    </lineage>
</organism>
<keyword evidence="2" id="KW-0732">Signal</keyword>
<feature type="transmembrane region" description="Helical" evidence="1">
    <location>
        <begin position="296"/>
        <end position="319"/>
    </location>
</feature>
<evidence type="ECO:0000313" key="4">
    <source>
        <dbReference type="Proteomes" id="UP000280668"/>
    </source>
</evidence>
<reference evidence="3 4" key="1">
    <citation type="submission" date="2018-11" db="EMBL/GenBank/DDBJ databases">
        <title>Sequencing the genomes of 1000 actinobacteria strains.</title>
        <authorList>
            <person name="Klenk H.-P."/>
        </authorList>
    </citation>
    <scope>NUCLEOTIDE SEQUENCE [LARGE SCALE GENOMIC DNA]</scope>
    <source>
        <strain evidence="3 4">DSM 11294</strain>
    </source>
</reference>
<feature type="chain" id="PRO_5018337773" evidence="2">
    <location>
        <begin position="23"/>
        <end position="327"/>
    </location>
</feature>
<feature type="signal peptide" evidence="2">
    <location>
        <begin position="1"/>
        <end position="22"/>
    </location>
</feature>
<evidence type="ECO:0000256" key="2">
    <source>
        <dbReference type="SAM" id="SignalP"/>
    </source>
</evidence>
<evidence type="ECO:0000313" key="3">
    <source>
        <dbReference type="EMBL" id="ROR74007.1"/>
    </source>
</evidence>
<name>A0A3N2BFI1_9MICO</name>
<feature type="transmembrane region" description="Helical" evidence="1">
    <location>
        <begin position="233"/>
        <end position="251"/>
    </location>
</feature>
<dbReference type="EMBL" id="RKHK01000001">
    <property type="protein sequence ID" value="ROR74007.1"/>
    <property type="molecule type" value="Genomic_DNA"/>
</dbReference>